<accession>A0AAV7WS48</accession>
<evidence type="ECO:0000313" key="2">
    <source>
        <dbReference type="EMBL" id="KAJ1216770.1"/>
    </source>
</evidence>
<proteinExistence type="predicted"/>
<evidence type="ECO:0000256" key="1">
    <source>
        <dbReference type="SAM" id="MobiDB-lite"/>
    </source>
</evidence>
<sequence>MLLVPVTGPTKGQPATTPGPGKLPQSGTSRRGPKSPEVPLIWLLPEIQEGPQLSGLLENLRVPTLVNALDCSHVGPPGAVRSTGPQGPMPCAAHSCAWAPPPPYLSGPTSAATPSRARTEPEPGVGPWARCRLCPNRLTGPPSQSGLQAPCRSPGHT</sequence>
<feature type="region of interest" description="Disordered" evidence="1">
    <location>
        <begin position="1"/>
        <end position="36"/>
    </location>
</feature>
<organism evidence="2 3">
    <name type="scientific">Pleurodeles waltl</name>
    <name type="common">Iberian ribbed newt</name>
    <dbReference type="NCBI Taxonomy" id="8319"/>
    <lineage>
        <taxon>Eukaryota</taxon>
        <taxon>Metazoa</taxon>
        <taxon>Chordata</taxon>
        <taxon>Craniata</taxon>
        <taxon>Vertebrata</taxon>
        <taxon>Euteleostomi</taxon>
        <taxon>Amphibia</taxon>
        <taxon>Batrachia</taxon>
        <taxon>Caudata</taxon>
        <taxon>Salamandroidea</taxon>
        <taxon>Salamandridae</taxon>
        <taxon>Pleurodelinae</taxon>
        <taxon>Pleurodeles</taxon>
    </lineage>
</organism>
<dbReference type="AlphaFoldDB" id="A0AAV7WS48"/>
<feature type="region of interest" description="Disordered" evidence="1">
    <location>
        <begin position="106"/>
        <end position="126"/>
    </location>
</feature>
<protein>
    <submittedName>
        <fullName evidence="2">Uncharacterized protein</fullName>
    </submittedName>
</protein>
<reference evidence="2" key="1">
    <citation type="journal article" date="2022" name="bioRxiv">
        <title>Sequencing and chromosome-scale assembly of the giantPleurodeles waltlgenome.</title>
        <authorList>
            <person name="Brown T."/>
            <person name="Elewa A."/>
            <person name="Iarovenko S."/>
            <person name="Subramanian E."/>
            <person name="Araus A.J."/>
            <person name="Petzold A."/>
            <person name="Susuki M."/>
            <person name="Suzuki K.-i.T."/>
            <person name="Hayashi T."/>
            <person name="Toyoda A."/>
            <person name="Oliveira C."/>
            <person name="Osipova E."/>
            <person name="Leigh N.D."/>
            <person name="Simon A."/>
            <person name="Yun M.H."/>
        </authorList>
    </citation>
    <scope>NUCLEOTIDE SEQUENCE</scope>
    <source>
        <strain evidence="2">20211129_DDA</strain>
        <tissue evidence="2">Liver</tissue>
    </source>
</reference>
<evidence type="ECO:0000313" key="3">
    <source>
        <dbReference type="Proteomes" id="UP001066276"/>
    </source>
</evidence>
<comment type="caution">
    <text evidence="2">The sequence shown here is derived from an EMBL/GenBank/DDBJ whole genome shotgun (WGS) entry which is preliminary data.</text>
</comment>
<keyword evidence="3" id="KW-1185">Reference proteome</keyword>
<dbReference type="EMBL" id="JANPWB010000001">
    <property type="protein sequence ID" value="KAJ1216770.1"/>
    <property type="molecule type" value="Genomic_DNA"/>
</dbReference>
<gene>
    <name evidence="2" type="ORF">NDU88_004369</name>
</gene>
<name>A0AAV7WS48_PLEWA</name>
<dbReference type="Proteomes" id="UP001066276">
    <property type="component" value="Chromosome 1_1"/>
</dbReference>